<dbReference type="Proteomes" id="UP000181917">
    <property type="component" value="Unassembled WGS sequence"/>
</dbReference>
<evidence type="ECO:0000313" key="2">
    <source>
        <dbReference type="Proteomes" id="UP000181917"/>
    </source>
</evidence>
<evidence type="ECO:0000313" key="1">
    <source>
        <dbReference type="EMBL" id="SDQ03643.1"/>
    </source>
</evidence>
<dbReference type="EMBL" id="FNKH01000001">
    <property type="protein sequence ID" value="SDQ03643.1"/>
    <property type="molecule type" value="Genomic_DNA"/>
</dbReference>
<protein>
    <submittedName>
        <fullName evidence="1">Uncharacterized protein</fullName>
    </submittedName>
</protein>
<sequence>MNSWSFVSSTRQITAVIFSSFQAVRIECFDPLLLVSHCAVRGTRNEQLLVPGLCVFVVLRGTGIPGSGCRFLVCLGDELF</sequence>
<dbReference type="AlphaFoldDB" id="A0A1H0XLB0"/>
<gene>
    <name evidence="1" type="ORF">SAMN04489742_0133</name>
</gene>
<proteinExistence type="predicted"/>
<keyword evidence="2" id="KW-1185">Reference proteome</keyword>
<organism evidence="1 2">
    <name type="scientific">Crystallibacter crystallopoietes</name>
    <dbReference type="NCBI Taxonomy" id="37928"/>
    <lineage>
        <taxon>Bacteria</taxon>
        <taxon>Bacillati</taxon>
        <taxon>Actinomycetota</taxon>
        <taxon>Actinomycetes</taxon>
        <taxon>Micrococcales</taxon>
        <taxon>Micrococcaceae</taxon>
        <taxon>Crystallibacter</taxon>
    </lineage>
</organism>
<reference evidence="1 2" key="1">
    <citation type="submission" date="2016-10" db="EMBL/GenBank/DDBJ databases">
        <authorList>
            <person name="de Groot N.N."/>
        </authorList>
    </citation>
    <scope>NUCLEOTIDE SEQUENCE [LARGE SCALE GENOMIC DNA]</scope>
    <source>
        <strain evidence="1 2">DSM 20117</strain>
    </source>
</reference>
<name>A0A1H0XLB0_9MICC</name>
<accession>A0A1H0XLB0</accession>